<evidence type="ECO:0000313" key="2">
    <source>
        <dbReference type="Proteomes" id="UP000006892"/>
    </source>
</evidence>
<name>A0A3S5Y4W5_RHOH1</name>
<dbReference type="EMBL" id="FN563149">
    <property type="protein sequence ID" value="CBH47580.1"/>
    <property type="molecule type" value="Genomic_DNA"/>
</dbReference>
<accession>A0A3S5Y4W5</accession>
<evidence type="ECO:0000313" key="1">
    <source>
        <dbReference type="EMBL" id="CBH47580.1"/>
    </source>
</evidence>
<evidence type="ECO:0008006" key="3">
    <source>
        <dbReference type="Google" id="ProtNLM"/>
    </source>
</evidence>
<organism evidence="1">
    <name type="scientific">Rhodococcus hoagii (strain 103S)</name>
    <name type="common">Rhodococcus equi</name>
    <dbReference type="NCBI Taxonomy" id="685727"/>
    <lineage>
        <taxon>Bacteria</taxon>
        <taxon>Bacillati</taxon>
        <taxon>Actinomycetota</taxon>
        <taxon>Actinomycetes</taxon>
        <taxon>Mycobacteriales</taxon>
        <taxon>Nocardiaceae</taxon>
        <taxon>Prescottella</taxon>
    </lineage>
</organism>
<dbReference type="RefSeq" id="WP_013415436.1">
    <property type="nucleotide sequence ID" value="NC_014659.1"/>
</dbReference>
<dbReference type="AlphaFoldDB" id="A0A3S5Y4W5"/>
<protein>
    <recommendedName>
        <fullName evidence="3">Heme peroxidase</fullName>
    </recommendedName>
</protein>
<dbReference type="KEGG" id="req:REQ_15020"/>
<proteinExistence type="predicted"/>
<sequence length="244" mass="26301">MSVSQQQVQTVAVACRSRLGDPSGWVAPDQYRRSLALCIIESVQAAGSRYADAGTVIDRYMAYRRTHTPGPVDDGARELLRTFEEAGSSDQWAGKIGNYKRRYSDGAAPLRAAEIQRTAERLYTLRIDSVGDLLDATRDERARTDLHDAWVECSGAHDDTTWEHLLLLAGAPHAQRTGAIDEFVDSALADGPGLADASEAGEPSVPPTEILAAAADTLGVAPPALEHAVRRWKCVHAHACDTVA</sequence>
<gene>
    <name evidence="1" type="ordered locus">REQ_15020</name>
</gene>
<dbReference type="Proteomes" id="UP001154400">
    <property type="component" value="Chromosome"/>
</dbReference>
<reference evidence="1" key="1">
    <citation type="journal article" date="2010" name="PLoS Genet.">
        <title>The genome of a pathogenic rhodococcus: cooptive virulence underpinned by key gene acquisitions.</title>
        <authorList>
            <person name="Letek M."/>
            <person name="Gonzalez P."/>
            <person name="Macarthur I."/>
            <person name="Rodriguez H."/>
            <person name="Freeman T.C."/>
            <person name="Valero-Rello A."/>
            <person name="Blanco M."/>
            <person name="Buckley T."/>
            <person name="Cherevach I."/>
            <person name="Fahey R."/>
            <person name="Hapeshi A."/>
            <person name="Holdstock J."/>
            <person name="Leadon D."/>
            <person name="Navas J."/>
            <person name="Ocampo A."/>
            <person name="Quail M.A."/>
            <person name="Sanders M."/>
            <person name="Scortti M.M."/>
            <person name="Prescott J.F."/>
            <person name="Fogarty U."/>
            <person name="Meijer W.G."/>
            <person name="Parkhill J."/>
            <person name="Bentley S.D."/>
            <person name="Vazquez-Boland J.A."/>
        </authorList>
    </citation>
    <scope>NUCLEOTIDE SEQUENCE [LARGE SCALE GENOMIC DNA]</scope>
    <source>
        <strain evidence="1 2">103S</strain>
    </source>
</reference>